<dbReference type="Proteomes" id="UP000078397">
    <property type="component" value="Unassembled WGS sequence"/>
</dbReference>
<comment type="caution">
    <text evidence="1">The sequence shown here is derived from an EMBL/GenBank/DDBJ whole genome shotgun (WGS) entry which is preliminary data.</text>
</comment>
<organism evidence="1 2">
    <name type="scientific">Pochonia chlamydosporia 170</name>
    <dbReference type="NCBI Taxonomy" id="1380566"/>
    <lineage>
        <taxon>Eukaryota</taxon>
        <taxon>Fungi</taxon>
        <taxon>Dikarya</taxon>
        <taxon>Ascomycota</taxon>
        <taxon>Pezizomycotina</taxon>
        <taxon>Sordariomycetes</taxon>
        <taxon>Hypocreomycetidae</taxon>
        <taxon>Hypocreales</taxon>
        <taxon>Clavicipitaceae</taxon>
        <taxon>Pochonia</taxon>
    </lineage>
</organism>
<keyword evidence="2" id="KW-1185">Reference proteome</keyword>
<dbReference type="GeneID" id="28855327"/>
<evidence type="ECO:0000313" key="1">
    <source>
        <dbReference type="EMBL" id="OAQ67648.1"/>
    </source>
</evidence>
<dbReference type="EMBL" id="LSBJ02000003">
    <property type="protein sequence ID" value="OAQ67648.1"/>
    <property type="molecule type" value="Genomic_DNA"/>
</dbReference>
<dbReference type="OrthoDB" id="4933604at2759"/>
<evidence type="ECO:0000313" key="2">
    <source>
        <dbReference type="Proteomes" id="UP000078397"/>
    </source>
</evidence>
<accession>A0A179FQW1</accession>
<reference evidence="1 2" key="1">
    <citation type="journal article" date="2016" name="PLoS Pathog.">
        <title>Biosynthesis of antibiotic leucinostatins in bio-control fungus Purpureocillium lilacinum and their inhibition on phytophthora revealed by genome mining.</title>
        <authorList>
            <person name="Wang G."/>
            <person name="Liu Z."/>
            <person name="Lin R."/>
            <person name="Li E."/>
            <person name="Mao Z."/>
            <person name="Ling J."/>
            <person name="Yang Y."/>
            <person name="Yin W.B."/>
            <person name="Xie B."/>
        </authorList>
    </citation>
    <scope>NUCLEOTIDE SEQUENCE [LARGE SCALE GENOMIC DNA]</scope>
    <source>
        <strain evidence="1">170</strain>
    </source>
</reference>
<proteinExistence type="predicted"/>
<name>A0A179FQW1_METCM</name>
<dbReference type="RefSeq" id="XP_018144498.1">
    <property type="nucleotide sequence ID" value="XM_018291333.1"/>
</dbReference>
<dbReference type="KEGG" id="pchm:VFPPC_13558"/>
<protein>
    <submittedName>
        <fullName evidence="1">Uncharacterized protein</fullName>
    </submittedName>
</protein>
<sequence>MDRMAFIPGAEAKDEIFKAAGHIFFQRSTAIAYADEFLMKAPQPVTGITYQTMLACMSEGDQVDIWFGLRDPDPSQGHEIFPSGEPVGHTWAILKTADGNEKTLWEVGRATPAVGDAHAARAFNAYREAFGRFKGLPLPQPVPIDVEKAHVPAPQNEKPVISHALSPANLYYASSRMWYFVDLGPVEDVKTPPHLSRPMRAFDALILSGLMTLVNGSPPLVFSIANTMETLGQMPLKYKRATYEADGTVERPSDTPLVIL</sequence>
<gene>
    <name evidence="1" type="ORF">VFPPC_13558</name>
</gene>
<dbReference type="AlphaFoldDB" id="A0A179FQW1"/>